<evidence type="ECO:0000256" key="3">
    <source>
        <dbReference type="ARBA" id="ARBA00022679"/>
    </source>
</evidence>
<protein>
    <recommendedName>
        <fullName evidence="4">Glycosyltransferase 2-like domain-containing protein</fullName>
    </recommendedName>
</protein>
<dbReference type="Pfam" id="PF00535">
    <property type="entry name" value="Glycos_transf_2"/>
    <property type="match status" value="1"/>
</dbReference>
<dbReference type="Gene3D" id="3.90.550.10">
    <property type="entry name" value="Spore Coat Polysaccharide Biosynthesis Protein SpsA, Chain A"/>
    <property type="match status" value="1"/>
</dbReference>
<reference evidence="5" key="1">
    <citation type="submission" date="2018-05" db="EMBL/GenBank/DDBJ databases">
        <authorList>
            <person name="Lanie J.A."/>
            <person name="Ng W.-L."/>
            <person name="Kazmierczak K.M."/>
            <person name="Andrzejewski T.M."/>
            <person name="Davidsen T.M."/>
            <person name="Wayne K.J."/>
            <person name="Tettelin H."/>
            <person name="Glass J.I."/>
            <person name="Rusch D."/>
            <person name="Podicherti R."/>
            <person name="Tsui H.-C.T."/>
            <person name="Winkler M.E."/>
        </authorList>
    </citation>
    <scope>NUCLEOTIDE SEQUENCE</scope>
</reference>
<comment type="similarity">
    <text evidence="1">Belongs to the glycosyltransferase 2 family.</text>
</comment>
<dbReference type="EMBL" id="UINC01008409">
    <property type="protein sequence ID" value="SVA37845.1"/>
    <property type="molecule type" value="Genomic_DNA"/>
</dbReference>
<keyword evidence="3" id="KW-0808">Transferase</keyword>
<dbReference type="PANTHER" id="PTHR43179:SF12">
    <property type="entry name" value="GALACTOFURANOSYLTRANSFERASE GLFT2"/>
    <property type="match status" value="1"/>
</dbReference>
<dbReference type="GO" id="GO:0016757">
    <property type="term" value="F:glycosyltransferase activity"/>
    <property type="evidence" value="ECO:0007669"/>
    <property type="project" value="UniProtKB-KW"/>
</dbReference>
<dbReference type="AlphaFoldDB" id="A0A381VBV0"/>
<dbReference type="InterPro" id="IPR001173">
    <property type="entry name" value="Glyco_trans_2-like"/>
</dbReference>
<dbReference type="PANTHER" id="PTHR43179">
    <property type="entry name" value="RHAMNOSYLTRANSFERASE WBBL"/>
    <property type="match status" value="1"/>
</dbReference>
<feature type="domain" description="Glycosyltransferase 2-like" evidence="4">
    <location>
        <begin position="4"/>
        <end position="175"/>
    </location>
</feature>
<keyword evidence="2" id="KW-0328">Glycosyltransferase</keyword>
<sequence length="312" mass="36090">MKISVVVPNWNGIKFIGMCLDSLARSDFDSYEVIVVDNGSIDGSREMIEEKYPQVRLIKNHENMGFAVACNQGIKAATGTYISLLNNDIEVESSWLSKLYEGMERHPECGMGTTKMMFLDQRDVFYNTGDLFHAWSAGGGRGQGEKDIGQYNREDYVFGACAGAGIYRRDFFEQVGIFDEDFFIFAEDVDINMRGQLQGFKCIYLPEAKVYHIGTATVGLYSDRYIYLCKRNDIFVLIRNYSLRMYFRHLWTILKHQFNDIKYFTYRGQGIILFKSKLDAFKMLLPMLFRRFRIQSSRTVPDSKIEPLIIKS</sequence>
<evidence type="ECO:0000259" key="4">
    <source>
        <dbReference type="Pfam" id="PF00535"/>
    </source>
</evidence>
<evidence type="ECO:0000256" key="2">
    <source>
        <dbReference type="ARBA" id="ARBA00022676"/>
    </source>
</evidence>
<name>A0A381VBV0_9ZZZZ</name>
<organism evidence="5">
    <name type="scientific">marine metagenome</name>
    <dbReference type="NCBI Taxonomy" id="408172"/>
    <lineage>
        <taxon>unclassified sequences</taxon>
        <taxon>metagenomes</taxon>
        <taxon>ecological metagenomes</taxon>
    </lineage>
</organism>
<dbReference type="CDD" id="cd04186">
    <property type="entry name" value="GT_2_like_c"/>
    <property type="match status" value="1"/>
</dbReference>
<dbReference type="InterPro" id="IPR029044">
    <property type="entry name" value="Nucleotide-diphossugar_trans"/>
</dbReference>
<dbReference type="SUPFAM" id="SSF53448">
    <property type="entry name" value="Nucleotide-diphospho-sugar transferases"/>
    <property type="match status" value="1"/>
</dbReference>
<accession>A0A381VBV0</accession>
<evidence type="ECO:0000256" key="1">
    <source>
        <dbReference type="ARBA" id="ARBA00006739"/>
    </source>
</evidence>
<gene>
    <name evidence="5" type="ORF">METZ01_LOCUS90699</name>
</gene>
<evidence type="ECO:0000313" key="5">
    <source>
        <dbReference type="EMBL" id="SVA37845.1"/>
    </source>
</evidence>
<proteinExistence type="inferred from homology"/>